<name>A0A371PPD4_STRIH</name>
<evidence type="ECO:0000313" key="2">
    <source>
        <dbReference type="Proteomes" id="UP000262477"/>
    </source>
</evidence>
<dbReference type="EMBL" id="QUAC01000485">
    <property type="protein sequence ID" value="REK84392.1"/>
    <property type="molecule type" value="Genomic_DNA"/>
</dbReference>
<reference evidence="1 2" key="1">
    <citation type="submission" date="2018-08" db="EMBL/GenBank/DDBJ databases">
        <title>Streptomyces NEAU-D10 sp. nov., a novel Actinomycete isolated from soil.</title>
        <authorList>
            <person name="Jin L."/>
        </authorList>
    </citation>
    <scope>NUCLEOTIDE SEQUENCE [LARGE SCALE GENOMIC DNA]</scope>
    <source>
        <strain evidence="1 2">NEAU-D10</strain>
    </source>
</reference>
<protein>
    <submittedName>
        <fullName evidence="1">Uncharacterized protein</fullName>
    </submittedName>
</protein>
<proteinExistence type="predicted"/>
<dbReference type="OrthoDB" id="9993565at2"/>
<comment type="caution">
    <text evidence="1">The sequence shown here is derived from an EMBL/GenBank/DDBJ whole genome shotgun (WGS) entry which is preliminary data.</text>
</comment>
<keyword evidence="2" id="KW-1185">Reference proteome</keyword>
<evidence type="ECO:0000313" key="1">
    <source>
        <dbReference type="EMBL" id="REK84392.1"/>
    </source>
</evidence>
<dbReference type="Proteomes" id="UP000262477">
    <property type="component" value="Unassembled WGS sequence"/>
</dbReference>
<organism evidence="1 2">
    <name type="scientific">Streptomyces inhibens</name>
    <dbReference type="NCBI Taxonomy" id="2293571"/>
    <lineage>
        <taxon>Bacteria</taxon>
        <taxon>Bacillati</taxon>
        <taxon>Actinomycetota</taxon>
        <taxon>Actinomycetes</taxon>
        <taxon>Kitasatosporales</taxon>
        <taxon>Streptomycetaceae</taxon>
        <taxon>Streptomyces</taxon>
    </lineage>
</organism>
<dbReference type="AlphaFoldDB" id="A0A371PPD4"/>
<sequence length="301" mass="32876">MQDHTGGVDNTMSGGTAGAVFQAHTLNVNVHLGAAPPAPPRQDEDVAEFPLPDLKCCLAKLGIPADALGIATEWLIEQTLGTGRWKPAPEAARPTRSGALHAFASDLRGFTRPDEWFLGSLSYFSLSKIAAIYAAHRHRLGDEDAAVDQFRRLHRYLATQHRLAFGPALLLLGEELPYGDGVWLYFTGTFRLRLEPAALQDIPRAQEAIKAGGMSNSLRLAHLVFKQPDPFFLPLLEFEGSAGPHQVTMLLSRQHLVWGSATAWVLAKALSGHPVPFSGFGTLHPDQGELRPFALRTVNRR</sequence>
<gene>
    <name evidence="1" type="ORF">DY245_43360</name>
</gene>
<dbReference type="RefSeq" id="WP_128512604.1">
    <property type="nucleotide sequence ID" value="NZ_QUAC01000485.1"/>
</dbReference>
<accession>A0A371PPD4</accession>